<feature type="region of interest" description="Disordered" evidence="1">
    <location>
        <begin position="322"/>
        <end position="356"/>
    </location>
</feature>
<comment type="caution">
    <text evidence="3">The sequence shown here is derived from an EMBL/GenBank/DDBJ whole genome shotgun (WGS) entry which is preliminary data.</text>
</comment>
<evidence type="ECO:0000313" key="3">
    <source>
        <dbReference type="EMBL" id="KAI5343148.1"/>
    </source>
</evidence>
<feature type="domain" description="DUF4218" evidence="2">
    <location>
        <begin position="156"/>
        <end position="224"/>
    </location>
</feature>
<dbReference type="EMBL" id="JAJFAZ020000002">
    <property type="protein sequence ID" value="KAI5343148.1"/>
    <property type="molecule type" value="Genomic_DNA"/>
</dbReference>
<dbReference type="PANTHER" id="PTHR48258:SF15">
    <property type="entry name" value="OS02G0543900 PROTEIN"/>
    <property type="match status" value="1"/>
</dbReference>
<dbReference type="InterPro" id="IPR025452">
    <property type="entry name" value="DUF4218"/>
</dbReference>
<protein>
    <recommendedName>
        <fullName evidence="2">DUF4218 domain-containing protein</fullName>
    </recommendedName>
</protein>
<dbReference type="AlphaFoldDB" id="A0AAD4ZFB2"/>
<dbReference type="Proteomes" id="UP001054821">
    <property type="component" value="Chromosome 2"/>
</dbReference>
<feature type="compositionally biased region" description="Low complexity" evidence="1">
    <location>
        <begin position="322"/>
        <end position="342"/>
    </location>
</feature>
<gene>
    <name evidence="3" type="ORF">L3X38_011024</name>
</gene>
<evidence type="ECO:0000259" key="2">
    <source>
        <dbReference type="Pfam" id="PF13960"/>
    </source>
</evidence>
<proteinExistence type="predicted"/>
<accession>A0AAD4ZFB2</accession>
<organism evidence="3 4">
    <name type="scientific">Prunus dulcis</name>
    <name type="common">Almond</name>
    <name type="synonym">Amygdalus dulcis</name>
    <dbReference type="NCBI Taxonomy" id="3755"/>
    <lineage>
        <taxon>Eukaryota</taxon>
        <taxon>Viridiplantae</taxon>
        <taxon>Streptophyta</taxon>
        <taxon>Embryophyta</taxon>
        <taxon>Tracheophyta</taxon>
        <taxon>Spermatophyta</taxon>
        <taxon>Magnoliopsida</taxon>
        <taxon>eudicotyledons</taxon>
        <taxon>Gunneridae</taxon>
        <taxon>Pentapetalae</taxon>
        <taxon>rosids</taxon>
        <taxon>fabids</taxon>
        <taxon>Rosales</taxon>
        <taxon>Rosaceae</taxon>
        <taxon>Amygdaloideae</taxon>
        <taxon>Amygdaleae</taxon>
        <taxon>Prunus</taxon>
    </lineage>
</organism>
<evidence type="ECO:0000313" key="4">
    <source>
        <dbReference type="Proteomes" id="UP001054821"/>
    </source>
</evidence>
<reference evidence="3 4" key="1">
    <citation type="journal article" date="2022" name="G3 (Bethesda)">
        <title>Whole-genome sequence and methylome profiling of the almond [Prunus dulcis (Mill.) D.A. Webb] cultivar 'Nonpareil'.</title>
        <authorList>
            <person name="D'Amico-Willman K.M."/>
            <person name="Ouma W.Z."/>
            <person name="Meulia T."/>
            <person name="Sideli G.M."/>
            <person name="Gradziel T.M."/>
            <person name="Fresnedo-Ramirez J."/>
        </authorList>
    </citation>
    <scope>NUCLEOTIDE SEQUENCE [LARGE SCALE GENOMIC DNA]</scope>
    <source>
        <strain evidence="3">Clone GOH B32 T37-40</strain>
    </source>
</reference>
<dbReference type="PANTHER" id="PTHR48258">
    <property type="entry name" value="DUF4218 DOMAIN-CONTAINING PROTEIN-RELATED"/>
    <property type="match status" value="1"/>
</dbReference>
<sequence>MFFELPYWSKLKLRHNLDVMHVEKNVFDTLVGTILDIEGKTKDTIKARLDLERMGIRRGLWMNRDSDKARRDLAFFSMKPNDKKEFLKFVSSVKFPDGYASNIARCVNVDGGKFTGLKSHDCHVFMQRLLPVGIRHLLPEDVVKPIMLLSRFFSQLTAKTLRRTDMFQLRHDIVQVLCKFEMIFQPAFFTSMIHVMVHLPEEALLAGPVNYRWMYPIESRINLQKRPEPSSSPFLVCSSAILSLSAVASVLSLRSYLSHLPAVTSATTLPSPPPCSVAAPLRSMSDLIRRGRSMTTAPSLDPPAQSASAATAPAMLDHVVVGPGASQAPASSSSSVAQPPSARQRHRPTDTIDTTSTDGTGAFVLLILY</sequence>
<keyword evidence="4" id="KW-1185">Reference proteome</keyword>
<evidence type="ECO:0000256" key="1">
    <source>
        <dbReference type="SAM" id="MobiDB-lite"/>
    </source>
</evidence>
<name>A0AAD4ZFB2_PRUDU</name>
<dbReference type="Pfam" id="PF13960">
    <property type="entry name" value="DUF4218"/>
    <property type="match status" value="1"/>
</dbReference>